<dbReference type="Pfam" id="PF24656">
    <property type="entry name" value="CEPT76_peptidase"/>
    <property type="match status" value="1"/>
</dbReference>
<evidence type="ECO:0000256" key="5">
    <source>
        <dbReference type="ARBA" id="ARBA00022782"/>
    </source>
</evidence>
<evidence type="ECO:0000256" key="1">
    <source>
        <dbReference type="ARBA" id="ARBA00004611"/>
    </source>
</evidence>
<keyword evidence="7" id="KW-0744">Spermatogenesis</keyword>
<dbReference type="PANTHER" id="PTHR35249:SF2">
    <property type="entry name" value="DYNEIN REGULATORY COMPLEX SUBUNIT 7"/>
    <property type="match status" value="1"/>
</dbReference>
<evidence type="ECO:0000313" key="19">
    <source>
        <dbReference type="EMBL" id="CAE0660025.1"/>
    </source>
</evidence>
<comment type="similarity">
    <text evidence="2">Belongs to the DRC7 family.</text>
</comment>
<keyword evidence="6" id="KW-0282">Flagellum</keyword>
<feature type="compositionally biased region" description="Basic and acidic residues" evidence="15">
    <location>
        <begin position="11"/>
        <end position="26"/>
    </location>
</feature>
<feature type="domain" description="Dynein regulatory complex subunit 7 MORN" evidence="17">
    <location>
        <begin position="457"/>
        <end position="724"/>
    </location>
</feature>
<evidence type="ECO:0000256" key="14">
    <source>
        <dbReference type="SAM" id="Coils"/>
    </source>
</evidence>
<keyword evidence="10" id="KW-0206">Cytoskeleton</keyword>
<dbReference type="InterPro" id="IPR033551">
    <property type="entry name" value="DRC7/lobo"/>
</dbReference>
<feature type="domain" description="CEP76/DRC7 peptidase-like" evidence="16">
    <location>
        <begin position="281"/>
        <end position="352"/>
    </location>
</feature>
<evidence type="ECO:0000256" key="15">
    <source>
        <dbReference type="SAM" id="MobiDB-lite"/>
    </source>
</evidence>
<evidence type="ECO:0000256" key="13">
    <source>
        <dbReference type="ARBA" id="ARBA00031733"/>
    </source>
</evidence>
<comment type="subcellular location">
    <subcellularLocation>
        <location evidence="1">Cytoplasm</location>
        <location evidence="1">Cytoskeleton</location>
        <location evidence="1">Flagellum axoneme</location>
    </subcellularLocation>
</comment>
<evidence type="ECO:0000256" key="7">
    <source>
        <dbReference type="ARBA" id="ARBA00022871"/>
    </source>
</evidence>
<evidence type="ECO:0000256" key="2">
    <source>
        <dbReference type="ARBA" id="ARBA00010738"/>
    </source>
</evidence>
<evidence type="ECO:0000256" key="6">
    <source>
        <dbReference type="ARBA" id="ARBA00022846"/>
    </source>
</evidence>
<feature type="region of interest" description="Disordered" evidence="15">
    <location>
        <begin position="354"/>
        <end position="429"/>
    </location>
</feature>
<evidence type="ECO:0000259" key="18">
    <source>
        <dbReference type="Pfam" id="PF24671"/>
    </source>
</evidence>
<feature type="domain" description="Dynein regulatory complex subunit 7 C-terminal" evidence="18">
    <location>
        <begin position="792"/>
        <end position="890"/>
    </location>
</feature>
<accession>A0A7S3YRW2</accession>
<dbReference type="InterPro" id="IPR056292">
    <property type="entry name" value="DRC7_C"/>
</dbReference>
<keyword evidence="4" id="KW-0963">Cytoplasm</keyword>
<evidence type="ECO:0000259" key="16">
    <source>
        <dbReference type="Pfam" id="PF24656"/>
    </source>
</evidence>
<dbReference type="GO" id="GO:0048870">
    <property type="term" value="P:cell motility"/>
    <property type="evidence" value="ECO:0007669"/>
    <property type="project" value="TreeGrafter"/>
</dbReference>
<organism evidence="19">
    <name type="scientific">Lotharella globosa</name>
    <dbReference type="NCBI Taxonomy" id="91324"/>
    <lineage>
        <taxon>Eukaryota</taxon>
        <taxon>Sar</taxon>
        <taxon>Rhizaria</taxon>
        <taxon>Cercozoa</taxon>
        <taxon>Chlorarachniophyceae</taxon>
        <taxon>Lotharella</taxon>
    </lineage>
</organism>
<dbReference type="Pfam" id="PF24667">
    <property type="entry name" value="MORN_DRC7"/>
    <property type="match status" value="1"/>
</dbReference>
<evidence type="ECO:0000256" key="12">
    <source>
        <dbReference type="ARBA" id="ARBA00031627"/>
    </source>
</evidence>
<keyword evidence="8 14" id="KW-0175">Coiled coil</keyword>
<dbReference type="Pfam" id="PF24671">
    <property type="entry name" value="DRC7_C"/>
    <property type="match status" value="1"/>
</dbReference>
<feature type="coiled-coil region" evidence="14">
    <location>
        <begin position="732"/>
        <end position="759"/>
    </location>
</feature>
<dbReference type="PANTHER" id="PTHR35249">
    <property type="entry name" value="DYNEIN REGULATORY COMPLEX SUBUNIT 7"/>
    <property type="match status" value="1"/>
</dbReference>
<keyword evidence="5" id="KW-0221">Differentiation</keyword>
<evidence type="ECO:0000256" key="9">
    <source>
        <dbReference type="ARBA" id="ARBA00023069"/>
    </source>
</evidence>
<dbReference type="InterPro" id="IPR056290">
    <property type="entry name" value="CEPT76/DRC7_peptidase-like_dom"/>
</dbReference>
<name>A0A7S3YRW2_9EUKA</name>
<sequence>MSDAEAQAPEGDSKAAVEEGGKKEGNEQEEGPMVLNLPSDLKEKNNKKWLIESTGGHLTIPDTYKFNTLQEEETLEVVEDFRRQFIQLFPNRRPLLLFPTNECGVQKFISTTVSPTLEPYPELYDLGACATFVSNYLQYSKLDNPVKLPTIVPASRTVLELRAGDCFDFSILLVSLLKGCEYNAYCISGYAPKWITEVDLTSTYCPERIKFPDEPRNKPKKDDNSGENDRYLLKDLKQHKSIYEISKTNKDNEMKKRLVDRAKAEALAKIEKEVDKYATDRIHCWVLVKANRRDIKEDVFVEASTGIIYPVKESPYVGIETIWDDTNCWVNMQGSKTMEVSLDISEKKCWENVMITKPPPSNNDASARGMTGNRSPSKSPTAKDGAASPAKSRPGTASLKSRKGSKQEGKQDGQGAASRAEKAENVGAADLDTLDVPRSWALPPTITKENYRSRYPKFCKTINYRDCKVELFEEYKNETAGLVQRVSIYEYNEDNVPMPVEKIIEHFRFRKDKMRKRVTFVKTGKTVTYFDKGCEMLMALKEYTVEGNTEIYVFFPGERKDGMLQRTAKRAKKGTVRVVELFSNRDDRLIQRETTLKDVNPSEETKSLYVLESRNKEVTLCKIREKFSRDEAKDADEDVEVRTHWIEPVKREVMLEFHLRKTSIIRKCLVYNLDMEFKKLLATHPMHKCPPDKMPTQNESLKQLALLAQKEKDVFQDVRDREEKADHLDMVLEEFANNIELEQDLHDKAQEASEKIEDEMEIGLEDQDSEREKPDFLQPFLDANFGGALPKNKSQVAAVKSECLAALKERLLERATIIQDHLDREQAALNRLTELNRMQGENQEEKKKAEENKEMSDLIMFRLSILDARLKRHEKMAIKKYTELTNDLEERLSKVVGK</sequence>
<dbReference type="InterPro" id="IPR038765">
    <property type="entry name" value="Papain-like_cys_pep_sf"/>
</dbReference>
<evidence type="ECO:0000256" key="3">
    <source>
        <dbReference type="ARBA" id="ARBA00021303"/>
    </source>
</evidence>
<keyword evidence="11" id="KW-0966">Cell projection</keyword>
<dbReference type="EMBL" id="HBIV01015934">
    <property type="protein sequence ID" value="CAE0660025.1"/>
    <property type="molecule type" value="Transcribed_RNA"/>
</dbReference>
<evidence type="ECO:0000259" key="17">
    <source>
        <dbReference type="Pfam" id="PF24667"/>
    </source>
</evidence>
<keyword evidence="9" id="KW-0969">Cilium</keyword>
<dbReference type="SUPFAM" id="SSF54001">
    <property type="entry name" value="Cysteine proteinases"/>
    <property type="match status" value="1"/>
</dbReference>
<evidence type="ECO:0000256" key="8">
    <source>
        <dbReference type="ARBA" id="ARBA00023054"/>
    </source>
</evidence>
<dbReference type="InterPro" id="IPR056291">
    <property type="entry name" value="MORN_DRC7"/>
</dbReference>
<evidence type="ECO:0000256" key="10">
    <source>
        <dbReference type="ARBA" id="ARBA00023212"/>
    </source>
</evidence>
<dbReference type="GO" id="GO:0007283">
    <property type="term" value="P:spermatogenesis"/>
    <property type="evidence" value="ECO:0007669"/>
    <property type="project" value="UniProtKB-KW"/>
</dbReference>
<protein>
    <recommendedName>
        <fullName evidence="3">Dynein regulatory complex subunit 7</fullName>
    </recommendedName>
    <alternativeName>
        <fullName evidence="12">Coiled-coil domain-containing protein 135</fullName>
    </alternativeName>
    <alternativeName>
        <fullName evidence="13">Coiled-coil domain-containing protein lobo homolog</fullName>
    </alternativeName>
</protein>
<dbReference type="AlphaFoldDB" id="A0A7S3YRW2"/>
<reference evidence="19" key="1">
    <citation type="submission" date="2021-01" db="EMBL/GenBank/DDBJ databases">
        <authorList>
            <person name="Corre E."/>
            <person name="Pelletier E."/>
            <person name="Niang G."/>
            <person name="Scheremetjew M."/>
            <person name="Finn R."/>
            <person name="Kale V."/>
            <person name="Holt S."/>
            <person name="Cochrane G."/>
            <person name="Meng A."/>
            <person name="Brown T."/>
            <person name="Cohen L."/>
        </authorList>
    </citation>
    <scope>NUCLEOTIDE SEQUENCE</scope>
    <source>
        <strain evidence="19">CCCM811</strain>
    </source>
</reference>
<dbReference type="GO" id="GO:0031514">
    <property type="term" value="C:motile cilium"/>
    <property type="evidence" value="ECO:0007669"/>
    <property type="project" value="TreeGrafter"/>
</dbReference>
<feature type="region of interest" description="Disordered" evidence="15">
    <location>
        <begin position="1"/>
        <end position="38"/>
    </location>
</feature>
<dbReference type="GO" id="GO:0030154">
    <property type="term" value="P:cell differentiation"/>
    <property type="evidence" value="ECO:0007669"/>
    <property type="project" value="UniProtKB-KW"/>
</dbReference>
<proteinExistence type="inferred from homology"/>
<gene>
    <name evidence="19" type="ORF">LGLO00237_LOCUS11605</name>
</gene>
<evidence type="ECO:0000256" key="4">
    <source>
        <dbReference type="ARBA" id="ARBA00022490"/>
    </source>
</evidence>
<evidence type="ECO:0000256" key="11">
    <source>
        <dbReference type="ARBA" id="ARBA00023273"/>
    </source>
</evidence>